<dbReference type="PANTHER" id="PTHR42921:SF1">
    <property type="entry name" value="ACETOACETYL-COA SYNTHETASE"/>
    <property type="match status" value="1"/>
</dbReference>
<evidence type="ECO:0000259" key="5">
    <source>
        <dbReference type="Pfam" id="PF00501"/>
    </source>
</evidence>
<feature type="domain" description="Acetyl-coenzyme A synthetase N-terminal" evidence="6">
    <location>
        <begin position="41"/>
        <end position="95"/>
    </location>
</feature>
<gene>
    <name evidence="7" type="ORF">ACFOSU_19585</name>
</gene>
<dbReference type="InterPro" id="IPR005914">
    <property type="entry name" value="Acac_CoA_synth"/>
</dbReference>
<reference evidence="8" key="1">
    <citation type="journal article" date="2019" name="Int. J. Syst. Evol. Microbiol.">
        <title>The Global Catalogue of Microorganisms (GCM) 10K type strain sequencing project: providing services to taxonomists for standard genome sequencing and annotation.</title>
        <authorList>
            <consortium name="The Broad Institute Genomics Platform"/>
            <consortium name="The Broad Institute Genome Sequencing Center for Infectious Disease"/>
            <person name="Wu L."/>
            <person name="Ma J."/>
        </authorList>
    </citation>
    <scope>NUCLEOTIDE SEQUENCE [LARGE SCALE GENOMIC DNA]</scope>
    <source>
        <strain evidence="8">KCTC 52640</strain>
    </source>
</reference>
<dbReference type="EMBL" id="JBHRSS010000010">
    <property type="protein sequence ID" value="MFC3106079.1"/>
    <property type="molecule type" value="Genomic_DNA"/>
</dbReference>
<dbReference type="InterPro" id="IPR042099">
    <property type="entry name" value="ANL_N_sf"/>
</dbReference>
<dbReference type="NCBIfam" id="TIGR01217">
    <property type="entry name" value="ac_ac_CoA_syn"/>
    <property type="match status" value="1"/>
</dbReference>
<dbReference type="RefSeq" id="WP_380691660.1">
    <property type="nucleotide sequence ID" value="NZ_JBHRSS010000010.1"/>
</dbReference>
<dbReference type="Pfam" id="PF00501">
    <property type="entry name" value="AMP-binding"/>
    <property type="match status" value="1"/>
</dbReference>
<dbReference type="CDD" id="cd05943">
    <property type="entry name" value="AACS"/>
    <property type="match status" value="1"/>
</dbReference>
<dbReference type="PROSITE" id="PS00455">
    <property type="entry name" value="AMP_BINDING"/>
    <property type="match status" value="1"/>
</dbReference>
<evidence type="ECO:0000313" key="7">
    <source>
        <dbReference type="EMBL" id="MFC3106079.1"/>
    </source>
</evidence>
<keyword evidence="4" id="KW-0067">ATP-binding</keyword>
<feature type="domain" description="AMP-dependent synthetase/ligase" evidence="5">
    <location>
        <begin position="105"/>
        <end position="474"/>
    </location>
</feature>
<dbReference type="GO" id="GO:0030729">
    <property type="term" value="F:acetoacetate-CoA ligase activity"/>
    <property type="evidence" value="ECO:0007669"/>
    <property type="project" value="UniProtKB-EC"/>
</dbReference>
<dbReference type="SUPFAM" id="SSF56801">
    <property type="entry name" value="Acetyl-CoA synthetase-like"/>
    <property type="match status" value="1"/>
</dbReference>
<accession>A0ABV7EVY6</accession>
<dbReference type="Pfam" id="PF16177">
    <property type="entry name" value="ACAS_N"/>
    <property type="match status" value="1"/>
</dbReference>
<evidence type="ECO:0000313" key="8">
    <source>
        <dbReference type="Proteomes" id="UP001595462"/>
    </source>
</evidence>
<dbReference type="Proteomes" id="UP001595462">
    <property type="component" value="Unassembled WGS sequence"/>
</dbReference>
<evidence type="ECO:0000259" key="6">
    <source>
        <dbReference type="Pfam" id="PF16177"/>
    </source>
</evidence>
<comment type="caution">
    <text evidence="7">The sequence shown here is derived from an EMBL/GenBank/DDBJ whole genome shotgun (WGS) entry which is preliminary data.</text>
</comment>
<keyword evidence="2 7" id="KW-0436">Ligase</keyword>
<dbReference type="InterPro" id="IPR020845">
    <property type="entry name" value="AMP-binding_CS"/>
</dbReference>
<dbReference type="Gene3D" id="3.40.50.12780">
    <property type="entry name" value="N-terminal domain of ligase-like"/>
    <property type="match status" value="1"/>
</dbReference>
<proteinExistence type="inferred from homology"/>
<protein>
    <submittedName>
        <fullName evidence="7">Acetoacetate--CoA ligase</fullName>
        <ecNumber evidence="7">6.2.1.16</ecNumber>
    </submittedName>
</protein>
<evidence type="ECO:0000256" key="2">
    <source>
        <dbReference type="ARBA" id="ARBA00022598"/>
    </source>
</evidence>
<comment type="similarity">
    <text evidence="1">Belongs to the ATP-dependent AMP-binding enzyme family.</text>
</comment>
<dbReference type="InterPro" id="IPR000873">
    <property type="entry name" value="AMP-dep_synth/lig_dom"/>
</dbReference>
<dbReference type="Gene3D" id="3.30.300.30">
    <property type="match status" value="1"/>
</dbReference>
<dbReference type="PANTHER" id="PTHR42921">
    <property type="entry name" value="ACETOACETYL-COA SYNTHETASE"/>
    <property type="match status" value="1"/>
</dbReference>
<evidence type="ECO:0000256" key="1">
    <source>
        <dbReference type="ARBA" id="ARBA00006432"/>
    </source>
</evidence>
<keyword evidence="8" id="KW-1185">Reference proteome</keyword>
<dbReference type="NCBIfam" id="NF002937">
    <property type="entry name" value="PRK03584.1"/>
    <property type="match status" value="1"/>
</dbReference>
<organism evidence="7 8">
    <name type="scientific">Salinisphaera aquimarina</name>
    <dbReference type="NCBI Taxonomy" id="2094031"/>
    <lineage>
        <taxon>Bacteria</taxon>
        <taxon>Pseudomonadati</taxon>
        <taxon>Pseudomonadota</taxon>
        <taxon>Gammaproteobacteria</taxon>
        <taxon>Salinisphaerales</taxon>
        <taxon>Salinisphaeraceae</taxon>
        <taxon>Salinisphaera</taxon>
    </lineage>
</organism>
<dbReference type="EC" id="6.2.1.16" evidence="7"/>
<name>A0ABV7EVY6_9GAMM</name>
<dbReference type="InterPro" id="IPR032387">
    <property type="entry name" value="ACAS_N"/>
</dbReference>
<dbReference type="InterPro" id="IPR045851">
    <property type="entry name" value="AMP-bd_C_sf"/>
</dbReference>
<evidence type="ECO:0000256" key="4">
    <source>
        <dbReference type="ARBA" id="ARBA00022840"/>
    </source>
</evidence>
<sequence>MATEPLNIVWQPDQARIERSRMYDYMQWLAEREGRRFDDFATLWQWSVDNLEAFWASIWDYFDVPHSAGYARVLDRHTMPGARWFEGARLNLAQQAFRFHHGEAGERPAILSRSEVRGLETLSWNEFRRQVASCAAALRAMGVTPGDRVVAYLPNVAETVVAFYACASVGAIWSSCSPDMGTRSVLDRFHQIDPKVMITVDGYRYGGRDFDRMDVVRGLRDALPTLEHVVLLPYLDGNASLPGSRDWATLVDADPEIEFAQLPFDHPLWIVYSSGTTGMPKPIVHGHGGALLESLKGHGLHLDLGPEDRFMWFTTTGWIMWNSQIGGLLVGATICVYDGNPGHPDLGTLWRFAEETKMTFFGAGAAYFSGCRKAGLEPARMADVNRLRSVGSTGSPLPEDVYVWLSEQLGSDVQIAAISGGTDIAAAFVGACPIMPVVAGEMQSRGLGIAAYALDESGNRLDDAVGELVVTEPMPSMPLYFWNDENGARLHDSYFDTYPGLWRHGDWIRITPRGGAVIYGRSDTTINRHGVRMGTSEIYAVVEDFDDILDSLVVDLEYLGRESWMPLFVVMRENAALDADLVERIKAAIRTTLSPRHVPNDIIAVAEIPRTLTGKKMELPVKKLLLGMPAEQVVNRDAMSNPGSLDYYIGLAQATPEQRPVRHR</sequence>
<keyword evidence="3" id="KW-0547">Nucleotide-binding</keyword>
<evidence type="ECO:0000256" key="3">
    <source>
        <dbReference type="ARBA" id="ARBA00022741"/>
    </source>
</evidence>